<gene>
    <name evidence="2" type="ORF">AVDCRST_MAG94-3729</name>
</gene>
<feature type="compositionally biased region" description="Polar residues" evidence="1">
    <location>
        <begin position="15"/>
        <end position="25"/>
    </location>
</feature>
<organism evidence="2">
    <name type="scientific">uncultured Leptolyngbya sp</name>
    <dbReference type="NCBI Taxonomy" id="332963"/>
    <lineage>
        <taxon>Bacteria</taxon>
        <taxon>Bacillati</taxon>
        <taxon>Cyanobacteriota</taxon>
        <taxon>Cyanophyceae</taxon>
        <taxon>Leptolyngbyales</taxon>
        <taxon>Leptolyngbyaceae</taxon>
        <taxon>Leptolyngbya group</taxon>
        <taxon>Leptolyngbya</taxon>
        <taxon>environmental samples</taxon>
    </lineage>
</organism>
<reference evidence="2" key="1">
    <citation type="submission" date="2020-02" db="EMBL/GenBank/DDBJ databases">
        <authorList>
            <person name="Meier V. D."/>
        </authorList>
    </citation>
    <scope>NUCLEOTIDE SEQUENCE</scope>
    <source>
        <strain evidence="2">AVDCRST_MAG94</strain>
    </source>
</reference>
<protein>
    <submittedName>
        <fullName evidence="2">Uncharacterized protein</fullName>
    </submittedName>
</protein>
<proteinExistence type="predicted"/>
<name>A0A6J4MQS8_9CYAN</name>
<sequence>MPMPESSADALKPRTTPSLLSTSQPKCMPNHQEGIEKV</sequence>
<evidence type="ECO:0000256" key="1">
    <source>
        <dbReference type="SAM" id="MobiDB-lite"/>
    </source>
</evidence>
<evidence type="ECO:0000313" key="2">
    <source>
        <dbReference type="EMBL" id="CAA9366072.1"/>
    </source>
</evidence>
<dbReference type="EMBL" id="CADCTY010001292">
    <property type="protein sequence ID" value="CAA9366072.1"/>
    <property type="molecule type" value="Genomic_DNA"/>
</dbReference>
<accession>A0A6J4MQS8</accession>
<feature type="region of interest" description="Disordered" evidence="1">
    <location>
        <begin position="1"/>
        <end position="38"/>
    </location>
</feature>
<dbReference type="AlphaFoldDB" id="A0A6J4MQS8"/>